<proteinExistence type="predicted"/>
<feature type="domain" description="YdbS-like PH" evidence="2">
    <location>
        <begin position="251"/>
        <end position="332"/>
    </location>
</feature>
<sequence length="478" mass="55471">MTDDLKKYHPAIIIVDLVSFVKGILWPFLFLFVIKASSTAIWVTWGRYILFIITIWSICSFILKWYFYRYEIVGDSIVVHEGVFVKKQRTVALDRIHNQKSNTTFVHKWFGLTSLTLETGTSGENATFHFPVITEVEKERILLHLEQKQDTFEDVAGEVIEKSPERTIHFRSTKKDLIKASFTSFSFLAIFPILTAMYFNLDDFFQIEKTAKNALDYLLGNDWMLIVILVIALALSVLIGFIQTSIKYGNYVISDDMERIYIDKGVGKFVSFSIQKHKVQGVIVEQTILKRLLGLASIKLISAGGSKEEDEEISSLYPFMPKQEAYRVLQTILPNYLIEEEMKRFPIKVLWLKLLHPYYVTILVIIGLMIFKKEWLWVAAIVLGLSAIFRILDYWFTSYIRHGNTVQIRKGGLTNETFVTHRERIQQITVKHSWLQRKFGVATLKFTNKSKPLHVSELYGVSKEEASSFYTWYNTPTK</sequence>
<gene>
    <name evidence="3" type="ORF">NEOCIP111885_00675</name>
</gene>
<keyword evidence="1" id="KW-0812">Transmembrane</keyword>
<feature type="transmembrane region" description="Helical" evidence="1">
    <location>
        <begin position="350"/>
        <end position="371"/>
    </location>
</feature>
<dbReference type="InterPro" id="IPR005182">
    <property type="entry name" value="YdbS-like_PH"/>
</dbReference>
<protein>
    <recommendedName>
        <fullName evidence="2">YdbS-like PH domain-containing protein</fullName>
    </recommendedName>
</protein>
<feature type="transmembrane region" description="Helical" evidence="1">
    <location>
        <begin position="377"/>
        <end position="396"/>
    </location>
</feature>
<feature type="transmembrane region" description="Helical" evidence="1">
    <location>
        <begin position="12"/>
        <end position="33"/>
    </location>
</feature>
<comment type="caution">
    <text evidence="3">The sequence shown here is derived from an EMBL/GenBank/DDBJ whole genome shotgun (WGS) entry which is preliminary data.</text>
</comment>
<keyword evidence="1" id="KW-1133">Transmembrane helix</keyword>
<evidence type="ECO:0000256" key="1">
    <source>
        <dbReference type="SAM" id="Phobius"/>
    </source>
</evidence>
<evidence type="ECO:0000313" key="4">
    <source>
        <dbReference type="Proteomes" id="UP000789845"/>
    </source>
</evidence>
<feature type="domain" description="YdbS-like PH" evidence="2">
    <location>
        <begin position="65"/>
        <end position="135"/>
    </location>
</feature>
<dbReference type="PANTHER" id="PTHR34473:SF2">
    <property type="entry name" value="UPF0699 TRANSMEMBRANE PROTEIN YDBT"/>
    <property type="match status" value="1"/>
</dbReference>
<feature type="transmembrane region" description="Helical" evidence="1">
    <location>
        <begin position="177"/>
        <end position="199"/>
    </location>
</feature>
<dbReference type="Pfam" id="PF03703">
    <property type="entry name" value="bPH_2"/>
    <property type="match status" value="3"/>
</dbReference>
<feature type="transmembrane region" description="Helical" evidence="1">
    <location>
        <begin position="45"/>
        <end position="67"/>
    </location>
</feature>
<name>A0A9C7L9H3_9BACI</name>
<keyword evidence="4" id="KW-1185">Reference proteome</keyword>
<reference evidence="3" key="1">
    <citation type="submission" date="2021-10" db="EMBL/GenBank/DDBJ databases">
        <authorList>
            <person name="Criscuolo A."/>
        </authorList>
    </citation>
    <scope>NUCLEOTIDE SEQUENCE</scope>
    <source>
        <strain evidence="3">CIP111885</strain>
    </source>
</reference>
<dbReference type="RefSeq" id="WP_230495258.1">
    <property type="nucleotide sequence ID" value="NZ_CAKJTG010000003.1"/>
</dbReference>
<dbReference type="AlphaFoldDB" id="A0A9C7L9H3"/>
<dbReference type="EMBL" id="CAKJTG010000003">
    <property type="protein sequence ID" value="CAG9606987.1"/>
    <property type="molecule type" value="Genomic_DNA"/>
</dbReference>
<dbReference type="Proteomes" id="UP000789845">
    <property type="component" value="Unassembled WGS sequence"/>
</dbReference>
<dbReference type="PANTHER" id="PTHR34473">
    <property type="entry name" value="UPF0699 TRANSMEMBRANE PROTEIN YDBS"/>
    <property type="match status" value="1"/>
</dbReference>
<feature type="domain" description="YdbS-like PH" evidence="2">
    <location>
        <begin position="394"/>
        <end position="473"/>
    </location>
</feature>
<keyword evidence="1" id="KW-0472">Membrane</keyword>
<evidence type="ECO:0000259" key="2">
    <source>
        <dbReference type="Pfam" id="PF03703"/>
    </source>
</evidence>
<dbReference type="InterPro" id="IPR014529">
    <property type="entry name" value="UCP026631"/>
</dbReference>
<accession>A0A9C7L9H3</accession>
<feature type="transmembrane region" description="Helical" evidence="1">
    <location>
        <begin position="223"/>
        <end position="242"/>
    </location>
</feature>
<dbReference type="PIRSF" id="PIRSF026631">
    <property type="entry name" value="UCP026631"/>
    <property type="match status" value="1"/>
</dbReference>
<organism evidence="3 4">
    <name type="scientific">Pseudoneobacillus rhizosphaerae</name>
    <dbReference type="NCBI Taxonomy" id="2880968"/>
    <lineage>
        <taxon>Bacteria</taxon>
        <taxon>Bacillati</taxon>
        <taxon>Bacillota</taxon>
        <taxon>Bacilli</taxon>
        <taxon>Bacillales</taxon>
        <taxon>Bacillaceae</taxon>
        <taxon>Pseudoneobacillus</taxon>
    </lineage>
</organism>
<evidence type="ECO:0000313" key="3">
    <source>
        <dbReference type="EMBL" id="CAG9606987.1"/>
    </source>
</evidence>